<dbReference type="Proteomes" id="UP000828390">
    <property type="component" value="Unassembled WGS sequence"/>
</dbReference>
<reference evidence="1" key="2">
    <citation type="submission" date="2020-11" db="EMBL/GenBank/DDBJ databases">
        <authorList>
            <person name="McCartney M.A."/>
            <person name="Auch B."/>
            <person name="Kono T."/>
            <person name="Mallez S."/>
            <person name="Becker A."/>
            <person name="Gohl D.M."/>
            <person name="Silverstein K.A.T."/>
            <person name="Koren S."/>
            <person name="Bechman K.B."/>
            <person name="Herman A."/>
            <person name="Abrahante J.E."/>
            <person name="Garbe J."/>
        </authorList>
    </citation>
    <scope>NUCLEOTIDE SEQUENCE</scope>
    <source>
        <strain evidence="1">Duluth1</strain>
        <tissue evidence="1">Whole animal</tissue>
    </source>
</reference>
<gene>
    <name evidence="1" type="ORF">DPMN_131081</name>
</gene>
<accession>A0A9D4H7V6</accession>
<organism evidence="1 2">
    <name type="scientific">Dreissena polymorpha</name>
    <name type="common">Zebra mussel</name>
    <name type="synonym">Mytilus polymorpha</name>
    <dbReference type="NCBI Taxonomy" id="45954"/>
    <lineage>
        <taxon>Eukaryota</taxon>
        <taxon>Metazoa</taxon>
        <taxon>Spiralia</taxon>
        <taxon>Lophotrochozoa</taxon>
        <taxon>Mollusca</taxon>
        <taxon>Bivalvia</taxon>
        <taxon>Autobranchia</taxon>
        <taxon>Heteroconchia</taxon>
        <taxon>Euheterodonta</taxon>
        <taxon>Imparidentia</taxon>
        <taxon>Neoheterodontei</taxon>
        <taxon>Myida</taxon>
        <taxon>Dreissenoidea</taxon>
        <taxon>Dreissenidae</taxon>
        <taxon>Dreissena</taxon>
    </lineage>
</organism>
<evidence type="ECO:0000313" key="2">
    <source>
        <dbReference type="Proteomes" id="UP000828390"/>
    </source>
</evidence>
<dbReference type="EMBL" id="JAIWYP010000005">
    <property type="protein sequence ID" value="KAH3829093.1"/>
    <property type="molecule type" value="Genomic_DNA"/>
</dbReference>
<comment type="caution">
    <text evidence="1">The sequence shown here is derived from an EMBL/GenBank/DDBJ whole genome shotgun (WGS) entry which is preliminary data.</text>
</comment>
<proteinExistence type="predicted"/>
<sequence length="89" mass="9802">MFFLDDHFTRKLKPESMQSIGCNPSIENCSAGSHRHMEPVSQVLNKSPSVSLINTIKNSSISLKDQNYSLPTLTSSDKHSKVPAFGIPV</sequence>
<name>A0A9D4H7V6_DREPO</name>
<keyword evidence="2" id="KW-1185">Reference proteome</keyword>
<reference evidence="1" key="1">
    <citation type="journal article" date="2019" name="bioRxiv">
        <title>The Genome of the Zebra Mussel, Dreissena polymorpha: A Resource for Invasive Species Research.</title>
        <authorList>
            <person name="McCartney M.A."/>
            <person name="Auch B."/>
            <person name="Kono T."/>
            <person name="Mallez S."/>
            <person name="Zhang Y."/>
            <person name="Obille A."/>
            <person name="Becker A."/>
            <person name="Abrahante J.E."/>
            <person name="Garbe J."/>
            <person name="Badalamenti J.P."/>
            <person name="Herman A."/>
            <person name="Mangelson H."/>
            <person name="Liachko I."/>
            <person name="Sullivan S."/>
            <person name="Sone E.D."/>
            <person name="Koren S."/>
            <person name="Silverstein K.A.T."/>
            <person name="Beckman K.B."/>
            <person name="Gohl D.M."/>
        </authorList>
    </citation>
    <scope>NUCLEOTIDE SEQUENCE</scope>
    <source>
        <strain evidence="1">Duluth1</strain>
        <tissue evidence="1">Whole animal</tissue>
    </source>
</reference>
<dbReference type="AlphaFoldDB" id="A0A9D4H7V6"/>
<protein>
    <submittedName>
        <fullName evidence="1">Uncharacterized protein</fullName>
    </submittedName>
</protein>
<evidence type="ECO:0000313" key="1">
    <source>
        <dbReference type="EMBL" id="KAH3829093.1"/>
    </source>
</evidence>